<dbReference type="EMBL" id="NLAX01000701">
    <property type="protein sequence ID" value="PKS07482.1"/>
    <property type="molecule type" value="Genomic_DNA"/>
</dbReference>
<keyword evidence="2" id="KW-1185">Reference proteome</keyword>
<evidence type="ECO:0000313" key="1">
    <source>
        <dbReference type="EMBL" id="PKS07482.1"/>
    </source>
</evidence>
<organism evidence="1 2">
    <name type="scientific">Lomentospora prolificans</name>
    <dbReference type="NCBI Taxonomy" id="41688"/>
    <lineage>
        <taxon>Eukaryota</taxon>
        <taxon>Fungi</taxon>
        <taxon>Dikarya</taxon>
        <taxon>Ascomycota</taxon>
        <taxon>Pezizomycotina</taxon>
        <taxon>Sordariomycetes</taxon>
        <taxon>Hypocreomycetidae</taxon>
        <taxon>Microascales</taxon>
        <taxon>Microascaceae</taxon>
        <taxon>Lomentospora</taxon>
    </lineage>
</organism>
<accession>A0A2N3N529</accession>
<comment type="caution">
    <text evidence="1">The sequence shown here is derived from an EMBL/GenBank/DDBJ whole genome shotgun (WGS) entry which is preliminary data.</text>
</comment>
<protein>
    <submittedName>
        <fullName evidence="1">Uncharacterized protein</fullName>
    </submittedName>
</protein>
<dbReference type="AlphaFoldDB" id="A0A2N3N529"/>
<gene>
    <name evidence="1" type="ORF">jhhlp_006086</name>
</gene>
<dbReference type="VEuPathDB" id="FungiDB:jhhlp_006086"/>
<evidence type="ECO:0000313" key="2">
    <source>
        <dbReference type="Proteomes" id="UP000233524"/>
    </source>
</evidence>
<reference evidence="1 2" key="1">
    <citation type="journal article" date="2017" name="G3 (Bethesda)">
        <title>First Draft Genome Sequence of the Pathogenic Fungus Lomentospora prolificans (Formerly Scedosporium prolificans).</title>
        <authorList>
            <person name="Luo R."/>
            <person name="Zimin A."/>
            <person name="Workman R."/>
            <person name="Fan Y."/>
            <person name="Pertea G."/>
            <person name="Grossman N."/>
            <person name="Wear M.P."/>
            <person name="Jia B."/>
            <person name="Miller H."/>
            <person name="Casadevall A."/>
            <person name="Timp W."/>
            <person name="Zhang S.X."/>
            <person name="Salzberg S.L."/>
        </authorList>
    </citation>
    <scope>NUCLEOTIDE SEQUENCE [LARGE SCALE GENOMIC DNA]</scope>
    <source>
        <strain evidence="1 2">JHH-5317</strain>
    </source>
</reference>
<dbReference type="Proteomes" id="UP000233524">
    <property type="component" value="Unassembled WGS sequence"/>
</dbReference>
<sequence length="74" mass="8571">MVRTTPVGTLTAVPGRGRHAVESEMQKMNNRWRWGVWSSLFIFLVYGKTRLPNWGGMNAQRSMDYDLEIRRSGL</sequence>
<dbReference type="InParanoid" id="A0A2N3N529"/>
<name>A0A2N3N529_9PEZI</name>
<proteinExistence type="predicted"/>